<name>A0A940NLG4_9BACI</name>
<keyword evidence="1" id="KW-1133">Transmembrane helix</keyword>
<organism evidence="2 3">
    <name type="scientific">Gottfriedia endophytica</name>
    <dbReference type="NCBI Taxonomy" id="2820819"/>
    <lineage>
        <taxon>Bacteria</taxon>
        <taxon>Bacillati</taxon>
        <taxon>Bacillota</taxon>
        <taxon>Bacilli</taxon>
        <taxon>Bacillales</taxon>
        <taxon>Bacillaceae</taxon>
        <taxon>Gottfriedia</taxon>
    </lineage>
</organism>
<protein>
    <recommendedName>
        <fullName evidence="4">5-bromo-4-chloroindolyl phosphate hydrolysis protein</fullName>
    </recommendedName>
</protein>
<reference evidence="2" key="1">
    <citation type="submission" date="2021-04" db="EMBL/GenBank/DDBJ databases">
        <title>Genome seq and assembly of Bacillus sp.</title>
        <authorList>
            <person name="Chhetri G."/>
        </authorList>
    </citation>
    <scope>NUCLEOTIDE SEQUENCE</scope>
    <source>
        <strain evidence="2">RG28</strain>
    </source>
</reference>
<gene>
    <name evidence="2" type="ORF">J5Y03_15885</name>
</gene>
<comment type="caution">
    <text evidence="2">The sequence shown here is derived from an EMBL/GenBank/DDBJ whole genome shotgun (WGS) entry which is preliminary data.</text>
</comment>
<accession>A0A940NLG4</accession>
<keyword evidence="1" id="KW-0472">Membrane</keyword>
<dbReference type="Proteomes" id="UP000682134">
    <property type="component" value="Unassembled WGS sequence"/>
</dbReference>
<sequence length="243" mass="28295">MSNYLKLVGLVIGLAIIDIVLLSPKFLDVEIGGTALQTALGITILTASVIVLVYFIHNFFFKPVVYKTIIQLQSDEDYFQALTRYQDSKVLKGNITIILDQIVQLKKKKETLKKLLNDRFSPNELSYQRFNSVITEVEKVFYLNLRNVLNKLYVFDESEYKSIIEKDTTRYSRQVLEEKSQLYNSYLNFVTKSKDINDEIILNLEKLVVEISNLDSFELADIEKMDCMKEIDALIEQTKYYKH</sequence>
<feature type="transmembrane region" description="Helical" evidence="1">
    <location>
        <begin position="39"/>
        <end position="61"/>
    </location>
</feature>
<proteinExistence type="predicted"/>
<keyword evidence="1" id="KW-0812">Transmembrane</keyword>
<feature type="transmembrane region" description="Helical" evidence="1">
    <location>
        <begin position="7"/>
        <end position="27"/>
    </location>
</feature>
<keyword evidence="3" id="KW-1185">Reference proteome</keyword>
<dbReference type="AlphaFoldDB" id="A0A940NLG4"/>
<dbReference type="RefSeq" id="WP_209406984.1">
    <property type="nucleotide sequence ID" value="NZ_JAGIYQ010000013.1"/>
</dbReference>
<evidence type="ECO:0008006" key="4">
    <source>
        <dbReference type="Google" id="ProtNLM"/>
    </source>
</evidence>
<evidence type="ECO:0000313" key="2">
    <source>
        <dbReference type="EMBL" id="MBP0726640.1"/>
    </source>
</evidence>
<dbReference type="EMBL" id="JAGIYQ010000013">
    <property type="protein sequence ID" value="MBP0726640.1"/>
    <property type="molecule type" value="Genomic_DNA"/>
</dbReference>
<evidence type="ECO:0000313" key="3">
    <source>
        <dbReference type="Proteomes" id="UP000682134"/>
    </source>
</evidence>
<evidence type="ECO:0000256" key="1">
    <source>
        <dbReference type="SAM" id="Phobius"/>
    </source>
</evidence>